<sequence>MSGLEMNAAKSDLFFGGYSEIEVAVLSGLAGIKVGTFPTRYLGLPLNPSRINMATLQPFLEKITSKLHCWTVKTLSYAGKIRLIASEIYGMKNNTSSASGARVAWKDICKPKAEGGLGIRLLEDFQLVFRLKHIWNFFTNSTSLWVAWLKQHIFKRKSFWLTEDSQRFSATIRSMLQLKDMLYDLMRCQIMDGKSAYFWFDSWTEQGPLIALAGEEGPRSLRIRKDAHVIDASTDGSWRMPAARTQQLIWDWTLCKAAYVWEPKFTPSISDKDLWRKTEKALRRNYYSLRTIRT</sequence>
<protein>
    <submittedName>
        <fullName evidence="1">Uncharacterized protein</fullName>
    </submittedName>
</protein>
<name>A0A8X7SHL7_BRACI</name>
<keyword evidence="2" id="KW-1185">Reference proteome</keyword>
<evidence type="ECO:0000313" key="1">
    <source>
        <dbReference type="EMBL" id="KAG2304164.1"/>
    </source>
</evidence>
<reference evidence="1 2" key="1">
    <citation type="submission" date="2020-02" db="EMBL/GenBank/DDBJ databases">
        <authorList>
            <person name="Ma Q."/>
            <person name="Huang Y."/>
            <person name="Song X."/>
            <person name="Pei D."/>
        </authorList>
    </citation>
    <scope>NUCLEOTIDE SEQUENCE [LARGE SCALE GENOMIC DNA]</scope>
    <source>
        <strain evidence="1">Sxm20200214</strain>
        <tissue evidence="1">Leaf</tissue>
    </source>
</reference>
<proteinExistence type="predicted"/>
<dbReference type="AlphaFoldDB" id="A0A8X7SHL7"/>
<evidence type="ECO:0000313" key="2">
    <source>
        <dbReference type="Proteomes" id="UP000886595"/>
    </source>
</evidence>
<dbReference type="PANTHER" id="PTHR33116">
    <property type="entry name" value="REVERSE TRANSCRIPTASE ZINC-BINDING DOMAIN-CONTAINING PROTEIN-RELATED-RELATED"/>
    <property type="match status" value="1"/>
</dbReference>
<comment type="caution">
    <text evidence="1">The sequence shown here is derived from an EMBL/GenBank/DDBJ whole genome shotgun (WGS) entry which is preliminary data.</text>
</comment>
<dbReference type="Proteomes" id="UP000886595">
    <property type="component" value="Unassembled WGS sequence"/>
</dbReference>
<dbReference type="OrthoDB" id="1108117at2759"/>
<gene>
    <name evidence="1" type="ORF">Bca52824_032815</name>
</gene>
<organism evidence="1 2">
    <name type="scientific">Brassica carinata</name>
    <name type="common">Ethiopian mustard</name>
    <name type="synonym">Abyssinian cabbage</name>
    <dbReference type="NCBI Taxonomy" id="52824"/>
    <lineage>
        <taxon>Eukaryota</taxon>
        <taxon>Viridiplantae</taxon>
        <taxon>Streptophyta</taxon>
        <taxon>Embryophyta</taxon>
        <taxon>Tracheophyta</taxon>
        <taxon>Spermatophyta</taxon>
        <taxon>Magnoliopsida</taxon>
        <taxon>eudicotyledons</taxon>
        <taxon>Gunneridae</taxon>
        <taxon>Pentapetalae</taxon>
        <taxon>rosids</taxon>
        <taxon>malvids</taxon>
        <taxon>Brassicales</taxon>
        <taxon>Brassicaceae</taxon>
        <taxon>Brassiceae</taxon>
        <taxon>Brassica</taxon>
    </lineage>
</organism>
<dbReference type="PANTHER" id="PTHR33116:SF80">
    <property type="entry name" value="REVERSE TRANSCRIPTASE ZINC-BINDING DOMAIN-CONTAINING PROTEIN"/>
    <property type="match status" value="1"/>
</dbReference>
<accession>A0A8X7SHL7</accession>
<dbReference type="EMBL" id="JAAMPC010000007">
    <property type="protein sequence ID" value="KAG2304164.1"/>
    <property type="molecule type" value="Genomic_DNA"/>
</dbReference>